<dbReference type="OrthoDB" id="29537at2"/>
<dbReference type="HOGENOM" id="CLU_1244566_0_0_11"/>
<proteinExistence type="predicted"/>
<dbReference type="Proteomes" id="UP000025229">
    <property type="component" value="Chromosome"/>
</dbReference>
<feature type="region of interest" description="Disordered" evidence="1">
    <location>
        <begin position="1"/>
        <end position="29"/>
    </location>
</feature>
<evidence type="ECO:0000256" key="1">
    <source>
        <dbReference type="SAM" id="MobiDB-lite"/>
    </source>
</evidence>
<keyword evidence="4" id="KW-1185">Reference proteome</keyword>
<dbReference type="InterPro" id="IPR025748">
    <property type="entry name" value="PrcB_C_dom"/>
</dbReference>
<accession>A0A023WZ65</accession>
<protein>
    <submittedName>
        <fullName evidence="3">PrcB C-terminal</fullName>
    </submittedName>
</protein>
<feature type="region of interest" description="Disordered" evidence="1">
    <location>
        <begin position="66"/>
        <end position="86"/>
    </location>
</feature>
<dbReference type="Pfam" id="PF14343">
    <property type="entry name" value="PrcB_C"/>
    <property type="match status" value="1"/>
</dbReference>
<evidence type="ECO:0000259" key="2">
    <source>
        <dbReference type="Pfam" id="PF14343"/>
    </source>
</evidence>
<feature type="domain" description="PrcB C-terminal" evidence="2">
    <location>
        <begin position="137"/>
        <end position="192"/>
    </location>
</feature>
<organism evidence="3 4">
    <name type="scientific">Rubrobacter radiotolerans</name>
    <name type="common">Arthrobacter radiotolerans</name>
    <dbReference type="NCBI Taxonomy" id="42256"/>
    <lineage>
        <taxon>Bacteria</taxon>
        <taxon>Bacillati</taxon>
        <taxon>Actinomycetota</taxon>
        <taxon>Rubrobacteria</taxon>
        <taxon>Rubrobacterales</taxon>
        <taxon>Rubrobacteraceae</taxon>
        <taxon>Rubrobacter</taxon>
    </lineage>
</organism>
<feature type="compositionally biased region" description="Low complexity" evidence="1">
    <location>
        <begin position="66"/>
        <end position="81"/>
    </location>
</feature>
<dbReference type="EMBL" id="CP007514">
    <property type="protein sequence ID" value="AHY45383.1"/>
    <property type="molecule type" value="Genomic_DNA"/>
</dbReference>
<name>A0A023WZ65_RUBRA</name>
<evidence type="ECO:0000313" key="4">
    <source>
        <dbReference type="Proteomes" id="UP000025229"/>
    </source>
</evidence>
<dbReference type="KEGG" id="rrd:RradSPS_0100"/>
<reference evidence="3 4" key="1">
    <citation type="submission" date="2014-03" db="EMBL/GenBank/DDBJ databases">
        <title>Complete genome sequence of the Radio-Resistant Rubrobacter radiotolerans RSPS-4.</title>
        <authorList>
            <person name="Egas C.C."/>
            <person name="Barroso C.C."/>
            <person name="Froufe H.J.C."/>
            <person name="Pacheco J.J."/>
            <person name="Albuquerque L.L."/>
            <person name="da Costa M.M.S."/>
        </authorList>
    </citation>
    <scope>NUCLEOTIDE SEQUENCE [LARGE SCALE GENOMIC DNA]</scope>
    <source>
        <strain evidence="3 4">RSPS-4</strain>
    </source>
</reference>
<gene>
    <name evidence="3" type="ORF">RradSPS_0100</name>
</gene>
<dbReference type="STRING" id="42256.RradSPS_0100"/>
<evidence type="ECO:0000313" key="3">
    <source>
        <dbReference type="EMBL" id="AHY45383.1"/>
    </source>
</evidence>
<dbReference type="AlphaFoldDB" id="A0A023WZ65"/>
<sequence>MATILLHESRPRRSGPETAGGAMRKGVSVKAHPARRSLASPEVASLSASLVAGIFAAVLMSACASSEPAESGPSETSAPEATAGGRELNVEEVFSGDAGSGSRERPGVVLSAEPEDLPVSGASQVERTGPQAGEVFYAAVFAGERPTGGYDVEVRDAVLRGERVVLEVALIEPPEEAIVTQALTYPFTVVEISGTDLQGREVRLTDEEGRDPGWPVEVIPSG</sequence>